<dbReference type="AlphaFoldDB" id="A0A0S3QRB4"/>
<keyword evidence="7 9" id="KW-0233">DNA recombination</keyword>
<dbReference type="GO" id="GO:0006313">
    <property type="term" value="P:DNA transposition"/>
    <property type="evidence" value="ECO:0007669"/>
    <property type="project" value="UniProtKB-UniRule"/>
</dbReference>
<organism evidence="12 13">
    <name type="scientific">Thermosulfidibacter takaii (strain DSM 17441 / JCM 13301 / NBRC 103674 / ABI70S6)</name>
    <dbReference type="NCBI Taxonomy" id="1298851"/>
    <lineage>
        <taxon>Bacteria</taxon>
        <taxon>Pseudomonadati</taxon>
        <taxon>Thermosulfidibacterota</taxon>
        <taxon>Thermosulfidibacteria</taxon>
        <taxon>Thermosulfidibacterales</taxon>
        <taxon>Thermosulfidibacteraceae</taxon>
    </lineage>
</organism>
<dbReference type="NCBIfam" id="NF040815">
    <property type="entry name" value="recomb_XerA_Arch"/>
    <property type="match status" value="1"/>
</dbReference>
<evidence type="ECO:0000256" key="8">
    <source>
        <dbReference type="ARBA" id="ARBA00023306"/>
    </source>
</evidence>
<reference evidence="13" key="1">
    <citation type="journal article" date="2018" name="Science">
        <title>A primordial and reversible TCA cycle in a facultatively chemolithoautotrophic thermophile.</title>
        <authorList>
            <person name="Nunoura T."/>
            <person name="Chikaraishi Y."/>
            <person name="Izaki R."/>
            <person name="Suwa T."/>
            <person name="Sato T."/>
            <person name="Harada T."/>
            <person name="Mori K."/>
            <person name="Kato Y."/>
            <person name="Miyazaki M."/>
            <person name="Shimamura S."/>
            <person name="Yanagawa K."/>
            <person name="Shuto A."/>
            <person name="Ohkouchi N."/>
            <person name="Fujita N."/>
            <person name="Takaki Y."/>
            <person name="Atomi H."/>
            <person name="Takai K."/>
        </authorList>
    </citation>
    <scope>NUCLEOTIDE SEQUENCE [LARGE SCALE GENOMIC DNA]</scope>
    <source>
        <strain evidence="13">DSM 17441 / JCM 13301 / NBRC 103674 / ABI70S6</strain>
    </source>
</reference>
<dbReference type="Proteomes" id="UP000063234">
    <property type="component" value="Chromosome"/>
</dbReference>
<protein>
    <recommendedName>
        <fullName evidence="9">Tyrosine recombinase XerC</fullName>
    </recommendedName>
</protein>
<keyword evidence="6 9" id="KW-0238">DNA-binding</keyword>
<keyword evidence="3 9" id="KW-0132">Cell division</keyword>
<dbReference type="Gene3D" id="1.10.443.10">
    <property type="entry name" value="Intergrase catalytic core"/>
    <property type="match status" value="1"/>
</dbReference>
<dbReference type="PROSITE" id="PS51900">
    <property type="entry name" value="CB"/>
    <property type="match status" value="1"/>
</dbReference>
<name>A0A0S3QRB4_THET7</name>
<dbReference type="InterPro" id="IPR002104">
    <property type="entry name" value="Integrase_catalytic"/>
</dbReference>
<feature type="active site" evidence="9">
    <location>
        <position position="107"/>
    </location>
</feature>
<feature type="active site" description="O-(3'-phospho-DNA)-tyrosine intermediate" evidence="9">
    <location>
        <position position="238"/>
    </location>
</feature>
<dbReference type="InterPro" id="IPR010998">
    <property type="entry name" value="Integrase_recombinase_N"/>
</dbReference>
<comment type="function">
    <text evidence="9">Site-specific tyrosine recombinase, which acts by catalyzing the cutting and rejoining of the recombining DNA molecules. The XerC-XerD complex is essential to convert dimers of the bacterial chromosome into monomers to permit their segregation at cell division. It also contributes to the segregational stability of plasmids.</text>
</comment>
<dbReference type="InterPro" id="IPR050090">
    <property type="entry name" value="Tyrosine_recombinase_XerCD"/>
</dbReference>
<evidence type="ECO:0000313" key="12">
    <source>
        <dbReference type="EMBL" id="BAT70880.1"/>
    </source>
</evidence>
<dbReference type="STRING" id="1298851.TST_0070"/>
<feature type="active site" evidence="9">
    <location>
        <position position="206"/>
    </location>
</feature>
<dbReference type="PROSITE" id="PS51898">
    <property type="entry name" value="TYR_RECOMBINASE"/>
    <property type="match status" value="1"/>
</dbReference>
<evidence type="ECO:0000256" key="1">
    <source>
        <dbReference type="ARBA" id="ARBA00004496"/>
    </source>
</evidence>
<dbReference type="Gene3D" id="1.10.150.130">
    <property type="match status" value="1"/>
</dbReference>
<dbReference type="GO" id="GO:0009037">
    <property type="term" value="F:tyrosine-based site-specific recombinase activity"/>
    <property type="evidence" value="ECO:0007669"/>
    <property type="project" value="UniProtKB-UniRule"/>
</dbReference>
<gene>
    <name evidence="9 12" type="primary">xerC</name>
    <name evidence="12" type="ORF">TST_0070</name>
</gene>
<sequence>MDFFNEVGKNPASVTSYDVSRFVSALSKKGLSPRSISRKLSSVRTFYRYLKKIQLVQDNPAKAVNNPKTGKPLPSYLSQEEVETLLNAASTPLEKAIVELLYATGMRISELCSLNIQDIDLKNMQIRVMGKGKKERIVYFGERAKDALLNYLKTERSQIATKLKKDQEALFVTKRGRISDMTVRRILKRIALKAGIHKNVYPHLLRHTFATHLLEEGMNLRGVQELLGHKNIETTEVYTHVSIRKLVEIYDRTHPRAKHE</sequence>
<keyword evidence="5 9" id="KW-0229">DNA integration</keyword>
<dbReference type="GO" id="GO:0003677">
    <property type="term" value="F:DNA binding"/>
    <property type="evidence" value="ECO:0007669"/>
    <property type="project" value="UniProtKB-UniRule"/>
</dbReference>
<dbReference type="HAMAP" id="MF_01808">
    <property type="entry name" value="Recomb_XerC_XerD"/>
    <property type="match status" value="1"/>
</dbReference>
<dbReference type="InterPro" id="IPR004107">
    <property type="entry name" value="Integrase_SAM-like_N"/>
</dbReference>
<dbReference type="CDD" id="cd00798">
    <property type="entry name" value="INT_XerDC_C"/>
    <property type="match status" value="1"/>
</dbReference>
<dbReference type="PANTHER" id="PTHR30349">
    <property type="entry name" value="PHAGE INTEGRASE-RELATED"/>
    <property type="match status" value="1"/>
</dbReference>
<evidence type="ECO:0000313" key="13">
    <source>
        <dbReference type="Proteomes" id="UP000063234"/>
    </source>
</evidence>
<comment type="similarity">
    <text evidence="9">Belongs to the 'phage' integrase family. XerC subfamily.</text>
</comment>
<keyword evidence="2 9" id="KW-0963">Cytoplasm</keyword>
<keyword evidence="8 9" id="KW-0131">Cell cycle</keyword>
<proteinExistence type="inferred from homology"/>
<feature type="domain" description="Core-binding (CB)" evidence="11">
    <location>
        <begin position="1"/>
        <end position="51"/>
    </location>
</feature>
<evidence type="ECO:0000259" key="11">
    <source>
        <dbReference type="PROSITE" id="PS51900"/>
    </source>
</evidence>
<evidence type="ECO:0000259" key="10">
    <source>
        <dbReference type="PROSITE" id="PS51898"/>
    </source>
</evidence>
<evidence type="ECO:0000256" key="5">
    <source>
        <dbReference type="ARBA" id="ARBA00022908"/>
    </source>
</evidence>
<evidence type="ECO:0000256" key="7">
    <source>
        <dbReference type="ARBA" id="ARBA00023172"/>
    </source>
</evidence>
<evidence type="ECO:0000256" key="6">
    <source>
        <dbReference type="ARBA" id="ARBA00023125"/>
    </source>
</evidence>
<keyword evidence="13" id="KW-1185">Reference proteome</keyword>
<feature type="domain" description="Tyr recombinase" evidence="10">
    <location>
        <begin position="72"/>
        <end position="251"/>
    </location>
</feature>
<keyword evidence="4 9" id="KW-0159">Chromosome partition</keyword>
<evidence type="ECO:0000256" key="4">
    <source>
        <dbReference type="ARBA" id="ARBA00022829"/>
    </source>
</evidence>
<dbReference type="SUPFAM" id="SSF56349">
    <property type="entry name" value="DNA breaking-rejoining enzymes"/>
    <property type="match status" value="1"/>
</dbReference>
<dbReference type="EMBL" id="AP013035">
    <property type="protein sequence ID" value="BAT70880.1"/>
    <property type="molecule type" value="Genomic_DNA"/>
</dbReference>
<dbReference type="GO" id="GO:0005737">
    <property type="term" value="C:cytoplasm"/>
    <property type="evidence" value="ECO:0007669"/>
    <property type="project" value="UniProtKB-SubCell"/>
</dbReference>
<evidence type="ECO:0000256" key="9">
    <source>
        <dbReference type="HAMAP-Rule" id="MF_01808"/>
    </source>
</evidence>
<feature type="active site" evidence="9">
    <location>
        <position position="131"/>
    </location>
</feature>
<dbReference type="KEGG" id="ttk:TST_0070"/>
<dbReference type="InterPro" id="IPR023009">
    <property type="entry name" value="Tyrosine_recombinase_XerC/XerD"/>
</dbReference>
<dbReference type="PANTHER" id="PTHR30349:SF77">
    <property type="entry name" value="TYROSINE RECOMBINASE XERC"/>
    <property type="match status" value="1"/>
</dbReference>
<feature type="active site" evidence="9">
    <location>
        <position position="203"/>
    </location>
</feature>
<comment type="subunit">
    <text evidence="9">Forms a cyclic heterotetrameric complex composed of two molecules of XerC and two molecules of XerD.</text>
</comment>
<dbReference type="InterPro" id="IPR013762">
    <property type="entry name" value="Integrase-like_cat_sf"/>
</dbReference>
<dbReference type="GO" id="GO:0007059">
    <property type="term" value="P:chromosome segregation"/>
    <property type="evidence" value="ECO:0007669"/>
    <property type="project" value="UniProtKB-UniRule"/>
</dbReference>
<dbReference type="Pfam" id="PF00589">
    <property type="entry name" value="Phage_integrase"/>
    <property type="match status" value="1"/>
</dbReference>
<dbReference type="PATRIC" id="fig|1298851.3.peg.73"/>
<evidence type="ECO:0000256" key="3">
    <source>
        <dbReference type="ARBA" id="ARBA00022618"/>
    </source>
</evidence>
<feature type="active site" evidence="9">
    <location>
        <position position="229"/>
    </location>
</feature>
<dbReference type="InterPro" id="IPR044068">
    <property type="entry name" value="CB"/>
</dbReference>
<evidence type="ECO:0000256" key="2">
    <source>
        <dbReference type="ARBA" id="ARBA00022490"/>
    </source>
</evidence>
<dbReference type="GO" id="GO:0051301">
    <property type="term" value="P:cell division"/>
    <property type="evidence" value="ECO:0007669"/>
    <property type="project" value="UniProtKB-KW"/>
</dbReference>
<dbReference type="InterPro" id="IPR011010">
    <property type="entry name" value="DNA_brk_join_enz"/>
</dbReference>
<comment type="subcellular location">
    <subcellularLocation>
        <location evidence="1 9">Cytoplasm</location>
    </subcellularLocation>
</comment>
<dbReference type="Pfam" id="PF02899">
    <property type="entry name" value="Phage_int_SAM_1"/>
    <property type="match status" value="1"/>
</dbReference>
<accession>A0A0S3QRB4</accession>